<evidence type="ECO:0000313" key="1">
    <source>
        <dbReference type="EMBL" id="CAD9614950.1"/>
    </source>
</evidence>
<accession>A0A7S2PSI1</accession>
<dbReference type="Gene3D" id="1.20.58.1910">
    <property type="match status" value="1"/>
</dbReference>
<dbReference type="EMBL" id="HBGW01066649">
    <property type="protein sequence ID" value="CAD9614950.1"/>
    <property type="molecule type" value="Transcribed_RNA"/>
</dbReference>
<reference evidence="1" key="1">
    <citation type="submission" date="2021-01" db="EMBL/GenBank/DDBJ databases">
        <authorList>
            <person name="Corre E."/>
            <person name="Pelletier E."/>
            <person name="Niang G."/>
            <person name="Scheremetjew M."/>
            <person name="Finn R."/>
            <person name="Kale V."/>
            <person name="Holt S."/>
            <person name="Cochrane G."/>
            <person name="Meng A."/>
            <person name="Brown T."/>
            <person name="Cohen L."/>
        </authorList>
    </citation>
    <scope>NUCLEOTIDE SEQUENCE</scope>
    <source>
        <strain evidence="1">RCC3387</strain>
    </source>
</reference>
<proteinExistence type="predicted"/>
<dbReference type="Gene3D" id="1.10.472.50">
    <property type="entry name" value="HD-domain/PDEase-like"/>
    <property type="match status" value="1"/>
</dbReference>
<gene>
    <name evidence="1" type="ORF">BRAN1462_LOCUS42476</name>
</gene>
<dbReference type="PANTHER" id="PTHR33594">
    <property type="entry name" value="SUPERFAMILY HYDROLASE, PUTATIVE (AFU_ORTHOLOGUE AFUA_1G03035)-RELATED"/>
    <property type="match status" value="1"/>
</dbReference>
<dbReference type="SUPFAM" id="SSF109604">
    <property type="entry name" value="HD-domain/PDEase-like"/>
    <property type="match status" value="1"/>
</dbReference>
<name>A0A7S2PSI1_9DINO</name>
<organism evidence="1">
    <name type="scientific">Zooxanthella nutricula</name>
    <dbReference type="NCBI Taxonomy" id="1333877"/>
    <lineage>
        <taxon>Eukaryota</taxon>
        <taxon>Sar</taxon>
        <taxon>Alveolata</taxon>
        <taxon>Dinophyceae</taxon>
        <taxon>Peridiniales</taxon>
        <taxon>Peridiniales incertae sedis</taxon>
        <taxon>Zooxanthella</taxon>
    </lineage>
</organism>
<dbReference type="AlphaFoldDB" id="A0A7S2PSI1"/>
<dbReference type="PANTHER" id="PTHR33594:SF1">
    <property type="entry name" value="HD_PDEASE DOMAIN-CONTAINING PROTEIN"/>
    <property type="match status" value="1"/>
</dbReference>
<evidence type="ECO:0008006" key="2">
    <source>
        <dbReference type="Google" id="ProtNLM"/>
    </source>
</evidence>
<protein>
    <recommendedName>
        <fullName evidence="2">HD/PDEase domain-containing protein</fullName>
    </recommendedName>
</protein>
<sequence>MGLEALCEKHGIPESHGLAHARRVLAHAEKALEKAAAPVAPPLARAIRLAALLHDADDKKYFPGTVPGETPNAKGIMEAAGAEPGVVADALRMIGLVSCSKNGNSVPSDVAGRPEYLWPRWADRLEATGEEGVVRCWQYNTEVGAPLAAAETPRPATEAEVWALATAERFAQYQKSGGSSRSMMDHYYDKLLRVARPDYSSVRNEYLESEMDQRAAPLVEICLAYGKTGEVPTDRILEMAARM</sequence>